<dbReference type="InterPro" id="IPR027417">
    <property type="entry name" value="P-loop_NTPase"/>
</dbReference>
<comment type="function">
    <text evidence="10">Probably part of an ABC transporter complex. Responsible for energy coupling to the transport system.</text>
</comment>
<dbReference type="NCBIfam" id="NF010167">
    <property type="entry name" value="PRK13648.1"/>
    <property type="match status" value="2"/>
</dbReference>
<evidence type="ECO:0000256" key="7">
    <source>
        <dbReference type="ARBA" id="ARBA00022840"/>
    </source>
</evidence>
<accession>A0ABQ1E8J4</accession>
<organism evidence="12 13">
    <name type="scientific">Clostridium zeae</name>
    <dbReference type="NCBI Taxonomy" id="2759022"/>
    <lineage>
        <taxon>Bacteria</taxon>
        <taxon>Bacillati</taxon>
        <taxon>Bacillota</taxon>
        <taxon>Clostridia</taxon>
        <taxon>Eubacteriales</taxon>
        <taxon>Clostridiaceae</taxon>
        <taxon>Clostridium</taxon>
    </lineage>
</organism>
<evidence type="ECO:0000256" key="8">
    <source>
        <dbReference type="ARBA" id="ARBA00022967"/>
    </source>
</evidence>
<keyword evidence="7 12" id="KW-0067">ATP-binding</keyword>
<comment type="subcellular location">
    <subcellularLocation>
        <location evidence="1">Cell membrane</location>
        <topology evidence="1">Peripheral membrane protein</topology>
    </subcellularLocation>
</comment>
<evidence type="ECO:0000256" key="9">
    <source>
        <dbReference type="ARBA" id="ARBA00023136"/>
    </source>
</evidence>
<keyword evidence="4" id="KW-1003">Cell membrane</keyword>
<dbReference type="InterPro" id="IPR022216">
    <property type="entry name" value="ABC_Co_transporter"/>
</dbReference>
<comment type="caution">
    <text evidence="12">The sequence shown here is derived from an EMBL/GenBank/DDBJ whole genome shotgun (WGS) entry which is preliminary data.</text>
</comment>
<evidence type="ECO:0000256" key="5">
    <source>
        <dbReference type="ARBA" id="ARBA00022737"/>
    </source>
</evidence>
<evidence type="ECO:0000256" key="4">
    <source>
        <dbReference type="ARBA" id="ARBA00022475"/>
    </source>
</evidence>
<dbReference type="GO" id="GO:0005524">
    <property type="term" value="F:ATP binding"/>
    <property type="evidence" value="ECO:0007669"/>
    <property type="project" value="UniProtKB-KW"/>
</dbReference>
<dbReference type="PROSITE" id="PS00211">
    <property type="entry name" value="ABC_TRANSPORTER_1"/>
    <property type="match status" value="2"/>
</dbReference>
<evidence type="ECO:0000256" key="6">
    <source>
        <dbReference type="ARBA" id="ARBA00022741"/>
    </source>
</evidence>
<evidence type="ECO:0000256" key="2">
    <source>
        <dbReference type="ARBA" id="ARBA00005417"/>
    </source>
</evidence>
<dbReference type="CDD" id="cd03225">
    <property type="entry name" value="ABC_cobalt_CbiO_domain1"/>
    <property type="match status" value="2"/>
</dbReference>
<feature type="domain" description="ABC transporter" evidence="11">
    <location>
        <begin position="4"/>
        <end position="245"/>
    </location>
</feature>
<keyword evidence="9" id="KW-0472">Membrane</keyword>
<keyword evidence="8" id="KW-1278">Translocase</keyword>
<dbReference type="SUPFAM" id="SSF52540">
    <property type="entry name" value="P-loop containing nucleoside triphosphate hydrolases"/>
    <property type="match status" value="2"/>
</dbReference>
<evidence type="ECO:0000256" key="10">
    <source>
        <dbReference type="ARBA" id="ARBA00025157"/>
    </source>
</evidence>
<sequence>MEAIEFQEFSFRYNNLKEYTLKNINLKLNIGEKILIAGPSGSGKSTLAHCINGLIPFMYEGEIKGKIMVDGIEPHRSSLHDVSRYVGTILQDQDGQFVGISVGEDVAFFYENHNIPKEEMVEGVRKVLTEVGMLDYINETPQNLSGGQKQKISMAGILTSDCEILLFDEPLANLDPASSKKAMKKIADINNRTKKTVIVIEHRIEDVLEQNFDRVILIDNGEIRYDGTPDELLALDLLKKYGIREPLYIEAIKKCDVNITVEDKISYIANTIKFKEALIRNFEEYNMQQEQRQNRELLTIENINFKYFKEQHNILENVSFSINKGELVAILGNNGAGKSTLMKILTGIENQKKGSVKYLGKPIDKWSIKKRADIIGYVMQNPNHMITQNMIFDEVAFALRNRKYDEKSVEEKVLKVLKLCGLYKYRNWPVASLSYGQKKRVTIASILAVEPEIIILDEPTAGQDYRTYKEFMGFIEEVKSAGVTIIMITHDMNLSLEYSDRAIVLSEGKVIGDGSLFSLISDEVLVNKADLQQPSLYKMAEIFDIKEKGAFVAHFIKKMREGFVYE</sequence>
<dbReference type="PROSITE" id="PS50893">
    <property type="entry name" value="ABC_TRANSPORTER_2"/>
    <property type="match status" value="2"/>
</dbReference>
<keyword evidence="5" id="KW-0677">Repeat</keyword>
<dbReference type="SMART" id="SM00382">
    <property type="entry name" value="AAA"/>
    <property type="match status" value="2"/>
</dbReference>
<proteinExistence type="inferred from homology"/>
<keyword evidence="6" id="KW-0547">Nucleotide-binding</keyword>
<dbReference type="Pfam" id="PF00005">
    <property type="entry name" value="ABC_tran"/>
    <property type="match status" value="2"/>
</dbReference>
<keyword evidence="3" id="KW-0813">Transport</keyword>
<dbReference type="PANTHER" id="PTHR43553:SF26">
    <property type="entry name" value="ABC TRANSPORTER ATP-BINDING PROTEIN BC_2655-RELATED"/>
    <property type="match status" value="1"/>
</dbReference>
<dbReference type="InterPro" id="IPR050095">
    <property type="entry name" value="ECF_ABC_transporter_ATP-bd"/>
</dbReference>
<reference evidence="12 13" key="1">
    <citation type="journal article" date="2021" name="Int. J. Syst. Evol. Microbiol.">
        <title>Clostridium zeae sp. nov., isolated from corn silage.</title>
        <authorList>
            <person name="Kobayashi H."/>
            <person name="Tanizawa Y."/>
            <person name="Yagura M."/>
            <person name="Sakamoto M."/>
            <person name="Ohkuma M."/>
            <person name="Tohno M."/>
        </authorList>
    </citation>
    <scope>NUCLEOTIDE SEQUENCE [LARGE SCALE GENOMIC DNA]</scope>
    <source>
        <strain evidence="12 13">CSC2</strain>
    </source>
</reference>
<evidence type="ECO:0000259" key="11">
    <source>
        <dbReference type="PROSITE" id="PS50893"/>
    </source>
</evidence>
<name>A0ABQ1E8J4_9CLOT</name>
<dbReference type="EMBL" id="BMBA01000001">
    <property type="protein sequence ID" value="GFZ31046.1"/>
    <property type="molecule type" value="Genomic_DNA"/>
</dbReference>
<dbReference type="PANTHER" id="PTHR43553">
    <property type="entry name" value="HEAVY METAL TRANSPORTER"/>
    <property type="match status" value="1"/>
</dbReference>
<dbReference type="InterPro" id="IPR003593">
    <property type="entry name" value="AAA+_ATPase"/>
</dbReference>
<dbReference type="InterPro" id="IPR015856">
    <property type="entry name" value="ABC_transpr_CbiO/EcfA_su"/>
</dbReference>
<dbReference type="Proteomes" id="UP000663802">
    <property type="component" value="Unassembled WGS sequence"/>
</dbReference>
<dbReference type="InterPro" id="IPR017871">
    <property type="entry name" value="ABC_transporter-like_CS"/>
</dbReference>
<comment type="similarity">
    <text evidence="2">Belongs to the ABC transporter superfamily.</text>
</comment>
<feature type="domain" description="ABC transporter" evidence="11">
    <location>
        <begin position="298"/>
        <end position="532"/>
    </location>
</feature>
<keyword evidence="13" id="KW-1185">Reference proteome</keyword>
<gene>
    <name evidence="12" type="ORF">CSC2_15720</name>
</gene>
<evidence type="ECO:0000313" key="12">
    <source>
        <dbReference type="EMBL" id="GFZ31046.1"/>
    </source>
</evidence>
<dbReference type="Pfam" id="PF12558">
    <property type="entry name" value="DUF3744"/>
    <property type="match status" value="1"/>
</dbReference>
<dbReference type="RefSeq" id="WP_206869146.1">
    <property type="nucleotide sequence ID" value="NZ_BMBA01000001.1"/>
</dbReference>
<evidence type="ECO:0000256" key="1">
    <source>
        <dbReference type="ARBA" id="ARBA00004202"/>
    </source>
</evidence>
<evidence type="ECO:0000313" key="13">
    <source>
        <dbReference type="Proteomes" id="UP000663802"/>
    </source>
</evidence>
<protein>
    <submittedName>
        <fullName evidence="12">ABC transporter ATP-binding protein</fullName>
    </submittedName>
</protein>
<dbReference type="Gene3D" id="3.40.50.300">
    <property type="entry name" value="P-loop containing nucleotide triphosphate hydrolases"/>
    <property type="match status" value="2"/>
</dbReference>
<evidence type="ECO:0000256" key="3">
    <source>
        <dbReference type="ARBA" id="ARBA00022448"/>
    </source>
</evidence>
<dbReference type="InterPro" id="IPR003439">
    <property type="entry name" value="ABC_transporter-like_ATP-bd"/>
</dbReference>